<name>A0ABW4Q0P0_9MICO</name>
<accession>A0ABW4Q0P0</accession>
<reference evidence="2" key="1">
    <citation type="journal article" date="2019" name="Int. J. Syst. Evol. Microbiol.">
        <title>The Global Catalogue of Microorganisms (GCM) 10K type strain sequencing project: providing services to taxonomists for standard genome sequencing and annotation.</title>
        <authorList>
            <consortium name="The Broad Institute Genomics Platform"/>
            <consortium name="The Broad Institute Genome Sequencing Center for Infectious Disease"/>
            <person name="Wu L."/>
            <person name="Ma J."/>
        </authorList>
    </citation>
    <scope>NUCLEOTIDE SEQUENCE [LARGE SCALE GENOMIC DNA]</scope>
    <source>
        <strain evidence="2">JCM 11650</strain>
    </source>
</reference>
<comment type="caution">
    <text evidence="1">The sequence shown here is derived from an EMBL/GenBank/DDBJ whole genome shotgun (WGS) entry which is preliminary data.</text>
</comment>
<protein>
    <submittedName>
        <fullName evidence="1">Uncharacterized protein</fullName>
    </submittedName>
</protein>
<sequence>MNKEDRDAEAADEARLAEFAERFEAGEIEVDGTAVVRLPREAFGIHTGLWRLVMGDRPAPALYGRAVKEAVAVAYEVDGVLRGVVLTPAGALVAEDLEELNEQIRAYAAKAWELDAEDVQVTVRLVQGSELEAALLDDLSGD</sequence>
<dbReference type="EMBL" id="JBHUFL010000002">
    <property type="protein sequence ID" value="MFD1835296.1"/>
    <property type="molecule type" value="Genomic_DNA"/>
</dbReference>
<dbReference type="Proteomes" id="UP001597280">
    <property type="component" value="Unassembled WGS sequence"/>
</dbReference>
<evidence type="ECO:0000313" key="1">
    <source>
        <dbReference type="EMBL" id="MFD1835296.1"/>
    </source>
</evidence>
<keyword evidence="2" id="KW-1185">Reference proteome</keyword>
<organism evidence="1 2">
    <name type="scientific">Brachybacterium rhamnosum</name>
    <dbReference type="NCBI Taxonomy" id="173361"/>
    <lineage>
        <taxon>Bacteria</taxon>
        <taxon>Bacillati</taxon>
        <taxon>Actinomycetota</taxon>
        <taxon>Actinomycetes</taxon>
        <taxon>Micrococcales</taxon>
        <taxon>Dermabacteraceae</taxon>
        <taxon>Brachybacterium</taxon>
    </lineage>
</organism>
<proteinExistence type="predicted"/>
<gene>
    <name evidence="1" type="ORF">ACFSDA_09445</name>
</gene>
<dbReference type="RefSeq" id="WP_343904409.1">
    <property type="nucleotide sequence ID" value="NZ_BAAAIS010000002.1"/>
</dbReference>
<evidence type="ECO:0000313" key="2">
    <source>
        <dbReference type="Proteomes" id="UP001597280"/>
    </source>
</evidence>